<dbReference type="Proteomes" id="UP000011668">
    <property type="component" value="Unassembled WGS sequence"/>
</dbReference>
<keyword evidence="2" id="KW-1185">Reference proteome</keyword>
<accession>L8X5P9</accession>
<gene>
    <name evidence="1" type="ORF">AG1IA_02015</name>
</gene>
<protein>
    <submittedName>
        <fullName evidence="1">Uncharacterized protein</fullName>
    </submittedName>
</protein>
<comment type="caution">
    <text evidence="1">The sequence shown here is derived from an EMBL/GenBank/DDBJ whole genome shotgun (WGS) entry which is preliminary data.</text>
</comment>
<sequence length="193" mass="22172">MRLMQWPHVILYYGRGLSRTPLSIASARSPVIYMTSWVRVTLSMLSWSTPQNLAFFPAENDLEMRSSGRKVLREPDSHRPESFKVLGILRDRPIEWREKNGALETKPHVRWVLFKKLIYPAERKSANHSGWGVAPHTLLYARIRCPHTRDPESVQVICVPFLDKNTEIVPLARIYCRREASVAGTGRRAPRGG</sequence>
<reference evidence="1 2" key="1">
    <citation type="journal article" date="2013" name="Nat. Commun.">
        <title>The evolution and pathogenic mechanisms of the rice sheath blight pathogen.</title>
        <authorList>
            <person name="Zheng A."/>
            <person name="Lin R."/>
            <person name="Xu L."/>
            <person name="Qin P."/>
            <person name="Tang C."/>
            <person name="Ai P."/>
            <person name="Zhang D."/>
            <person name="Liu Y."/>
            <person name="Sun Z."/>
            <person name="Feng H."/>
            <person name="Wang Y."/>
            <person name="Chen Y."/>
            <person name="Liang X."/>
            <person name="Fu R."/>
            <person name="Li Q."/>
            <person name="Zhang J."/>
            <person name="Yu X."/>
            <person name="Xie Z."/>
            <person name="Ding L."/>
            <person name="Guan P."/>
            <person name="Tang J."/>
            <person name="Liang Y."/>
            <person name="Wang S."/>
            <person name="Deng Q."/>
            <person name="Li S."/>
            <person name="Zhu J."/>
            <person name="Wang L."/>
            <person name="Liu H."/>
            <person name="Li P."/>
        </authorList>
    </citation>
    <scope>NUCLEOTIDE SEQUENCE [LARGE SCALE GENOMIC DNA]</scope>
    <source>
        <strain evidence="2">AG-1 IA</strain>
    </source>
</reference>
<proteinExistence type="predicted"/>
<dbReference type="AlphaFoldDB" id="L8X5P9"/>
<name>L8X5P9_THACA</name>
<dbReference type="EMBL" id="AFRT01000457">
    <property type="protein sequence ID" value="ELU43959.1"/>
    <property type="molecule type" value="Genomic_DNA"/>
</dbReference>
<organism evidence="1 2">
    <name type="scientific">Thanatephorus cucumeris (strain AG1-IA)</name>
    <name type="common">Rice sheath blight fungus</name>
    <name type="synonym">Rhizoctonia solani</name>
    <dbReference type="NCBI Taxonomy" id="983506"/>
    <lineage>
        <taxon>Eukaryota</taxon>
        <taxon>Fungi</taxon>
        <taxon>Dikarya</taxon>
        <taxon>Basidiomycota</taxon>
        <taxon>Agaricomycotina</taxon>
        <taxon>Agaricomycetes</taxon>
        <taxon>Cantharellales</taxon>
        <taxon>Ceratobasidiaceae</taxon>
        <taxon>Rhizoctonia</taxon>
        <taxon>Rhizoctonia solani AG-1</taxon>
    </lineage>
</organism>
<dbReference type="HOGENOM" id="CLU_1409681_0_0_1"/>
<evidence type="ECO:0000313" key="1">
    <source>
        <dbReference type="EMBL" id="ELU43959.1"/>
    </source>
</evidence>
<evidence type="ECO:0000313" key="2">
    <source>
        <dbReference type="Proteomes" id="UP000011668"/>
    </source>
</evidence>